<accession>A0A5B8KYV3</accession>
<keyword evidence="3" id="KW-1185">Reference proteome</keyword>
<evidence type="ECO:0000313" key="3">
    <source>
        <dbReference type="Proteomes" id="UP000321389"/>
    </source>
</evidence>
<dbReference type="EMBL" id="CP042301">
    <property type="protein sequence ID" value="QDZ00914.1"/>
    <property type="molecule type" value="Genomic_DNA"/>
</dbReference>
<proteinExistence type="predicted"/>
<dbReference type="KEGG" id="niy:FQ775_11270"/>
<evidence type="ECO:0000313" key="2">
    <source>
        <dbReference type="EMBL" id="QDZ00914.1"/>
    </source>
</evidence>
<dbReference type="AlphaFoldDB" id="A0A5B8KYV3"/>
<reference evidence="2" key="1">
    <citation type="submission" date="2020-04" db="EMBL/GenBank/DDBJ databases">
        <title>Nitratireductor sp. nov. isolated from mangrove soil.</title>
        <authorList>
            <person name="Ye Y."/>
        </authorList>
    </citation>
    <scope>NUCLEOTIDE SEQUENCE</scope>
    <source>
        <strain evidence="2">SY7</strain>
    </source>
</reference>
<protein>
    <submittedName>
        <fullName evidence="2">DUF177 domain-containing protein</fullName>
    </submittedName>
</protein>
<evidence type="ECO:0000256" key="1">
    <source>
        <dbReference type="SAM" id="MobiDB-lite"/>
    </source>
</evidence>
<feature type="region of interest" description="Disordered" evidence="1">
    <location>
        <begin position="156"/>
        <end position="191"/>
    </location>
</feature>
<name>A0A5B8KYV3_9HYPH</name>
<dbReference type="RefSeq" id="WP_146299559.1">
    <property type="nucleotide sequence ID" value="NZ_CP042301.2"/>
</dbReference>
<dbReference type="InterPro" id="IPR003772">
    <property type="entry name" value="YceD"/>
</dbReference>
<organism evidence="2 3">
    <name type="scientific">Nitratireductor mangrovi</name>
    <dbReference type="NCBI Taxonomy" id="2599600"/>
    <lineage>
        <taxon>Bacteria</taxon>
        <taxon>Pseudomonadati</taxon>
        <taxon>Pseudomonadota</taxon>
        <taxon>Alphaproteobacteria</taxon>
        <taxon>Hyphomicrobiales</taxon>
        <taxon>Phyllobacteriaceae</taxon>
        <taxon>Nitratireductor</taxon>
    </lineage>
</organism>
<dbReference type="Proteomes" id="UP000321389">
    <property type="component" value="Chromosome"/>
</dbReference>
<dbReference type="OrthoDB" id="8443793at2"/>
<sequence>MRHGRQKNRETATGPIALAVNVRSLPQKGMVVTFEADAEQRDALAKAHELSAVATFRAELLVSVWKKRGVRVRGRVKASIVQPCVVTLEPVSGEVDEAIDAVFLPEGSALTRPEYSAEGEILLDPEGPDAPETYSGDSIDVGALAEEFFELGIDPYPRAKHATDPVSMEDDARRSDEDSPFAKLLSLKRKS</sequence>
<gene>
    <name evidence="2" type="ORF">FQ775_11270</name>
</gene>
<dbReference type="Pfam" id="PF02620">
    <property type="entry name" value="YceD"/>
    <property type="match status" value="1"/>
</dbReference>